<keyword evidence="2" id="KW-1185">Reference proteome</keyword>
<comment type="caution">
    <text evidence="1">The sequence shown here is derived from an EMBL/GenBank/DDBJ whole genome shotgun (WGS) entry which is preliminary data.</text>
</comment>
<organism evidence="1 2">
    <name type="scientific">Photorhabdus australis subsp. thailandensis</name>
    <dbReference type="NCBI Taxonomy" id="2805096"/>
    <lineage>
        <taxon>Bacteria</taxon>
        <taxon>Pseudomonadati</taxon>
        <taxon>Pseudomonadota</taxon>
        <taxon>Gammaproteobacteria</taxon>
        <taxon>Enterobacterales</taxon>
        <taxon>Morganellaceae</taxon>
        <taxon>Photorhabdus</taxon>
    </lineage>
</organism>
<accession>A0A1C0U9F1</accession>
<evidence type="ECO:0000313" key="1">
    <source>
        <dbReference type="EMBL" id="OCQ54551.1"/>
    </source>
</evidence>
<protein>
    <submittedName>
        <fullName evidence="1">Uncharacterized protein</fullName>
    </submittedName>
</protein>
<evidence type="ECO:0000313" key="2">
    <source>
        <dbReference type="Proteomes" id="UP000093476"/>
    </source>
</evidence>
<dbReference type="STRING" id="286156.Ppb6_00218"/>
<sequence length="42" mass="4799">MNVSRGYKKTMIAKRRGMGAKTIYIEQYSGLNGDRDNLSVFK</sequence>
<gene>
    <name evidence="1" type="ORF">Ppb6_00218</name>
</gene>
<dbReference type="Proteomes" id="UP000093476">
    <property type="component" value="Unassembled WGS sequence"/>
</dbReference>
<dbReference type="AlphaFoldDB" id="A0A1C0U9F1"/>
<reference evidence="1 2" key="1">
    <citation type="submission" date="2015-12" db="EMBL/GenBank/DDBJ databases">
        <title>Genome comparisons provide insights into the role of secondary metabolites in the pathogenic phase of the Photorhabdus life cycle.</title>
        <authorList>
            <person name="Tobias N.J."/>
            <person name="Mishra B."/>
            <person name="Gupta D.K."/>
            <person name="Thines M."/>
            <person name="Stinear T.P."/>
            <person name="Bode H.B."/>
        </authorList>
    </citation>
    <scope>NUCLEOTIDE SEQUENCE [LARGE SCALE GENOMIC DNA]</scope>
    <source>
        <strain evidence="1 2">PB68.1</strain>
    </source>
</reference>
<dbReference type="EMBL" id="LOMY01000011">
    <property type="protein sequence ID" value="OCQ54551.1"/>
    <property type="molecule type" value="Genomic_DNA"/>
</dbReference>
<proteinExistence type="predicted"/>
<name>A0A1C0U9F1_9GAMM</name>